<dbReference type="InterPro" id="IPR036643">
    <property type="entry name" value="RNApol_insert_sf"/>
</dbReference>
<evidence type="ECO:0000256" key="6">
    <source>
        <dbReference type="ARBA" id="ARBA00025804"/>
    </source>
</evidence>
<dbReference type="HAMAP" id="MF_00320">
    <property type="entry name" value="RNApol_arch_Rpo3"/>
    <property type="match status" value="1"/>
</dbReference>
<dbReference type="SUPFAM" id="SSF56553">
    <property type="entry name" value="Insert subdomain of RNA polymerase alpha subunit"/>
    <property type="match status" value="1"/>
</dbReference>
<dbReference type="PROSITE" id="PS00446">
    <property type="entry name" value="RNA_POL_D_30KD"/>
    <property type="match status" value="1"/>
</dbReference>
<feature type="compositionally biased region" description="Gly residues" evidence="8">
    <location>
        <begin position="306"/>
        <end position="317"/>
    </location>
</feature>
<evidence type="ECO:0000256" key="8">
    <source>
        <dbReference type="SAM" id="MobiDB-lite"/>
    </source>
</evidence>
<comment type="subunit">
    <text evidence="2">Component of the RNA polymerase II (Pol II) complex consisting of 12 subunits.</text>
</comment>
<gene>
    <name evidence="10" type="ORF">WHR41_02272</name>
</gene>
<dbReference type="FunFam" id="2.170.120.12:FF:000002">
    <property type="entry name" value="DNA-directed RNA polymerase II subunit RPB3"/>
    <property type="match status" value="1"/>
</dbReference>
<organism evidence="10 11">
    <name type="scientific">Cladosporium halotolerans</name>
    <dbReference type="NCBI Taxonomy" id="1052096"/>
    <lineage>
        <taxon>Eukaryota</taxon>
        <taxon>Fungi</taxon>
        <taxon>Dikarya</taxon>
        <taxon>Ascomycota</taxon>
        <taxon>Pezizomycotina</taxon>
        <taxon>Dothideomycetes</taxon>
        <taxon>Dothideomycetidae</taxon>
        <taxon>Cladosporiales</taxon>
        <taxon>Cladosporiaceae</taxon>
        <taxon>Cladosporium</taxon>
    </lineage>
</organism>
<keyword evidence="11" id="KW-1185">Reference proteome</keyword>
<dbReference type="GO" id="GO:0005665">
    <property type="term" value="C:RNA polymerase II, core complex"/>
    <property type="evidence" value="ECO:0007669"/>
    <property type="project" value="TreeGrafter"/>
</dbReference>
<evidence type="ECO:0000256" key="2">
    <source>
        <dbReference type="ARBA" id="ARBA00011730"/>
    </source>
</evidence>
<feature type="domain" description="DNA-directed RNA polymerase RpoA/D/Rpb3-type" evidence="9">
    <location>
        <begin position="31"/>
        <end position="289"/>
    </location>
</feature>
<feature type="region of interest" description="Disordered" evidence="8">
    <location>
        <begin position="294"/>
        <end position="317"/>
    </location>
</feature>
<dbReference type="RefSeq" id="XP_069232294.1">
    <property type="nucleotide sequence ID" value="XM_069370878.1"/>
</dbReference>
<keyword evidence="5" id="KW-0539">Nucleus</keyword>
<dbReference type="PANTHER" id="PTHR11800:SF2">
    <property type="entry name" value="DNA-DIRECTED RNA POLYMERASE II SUBUNIT RPB3"/>
    <property type="match status" value="1"/>
</dbReference>
<evidence type="ECO:0000256" key="7">
    <source>
        <dbReference type="ARBA" id="ARBA00072506"/>
    </source>
</evidence>
<dbReference type="InterPro" id="IPR011262">
    <property type="entry name" value="DNA-dir_RNA_pol_insert"/>
</dbReference>
<dbReference type="Proteomes" id="UP000803884">
    <property type="component" value="Unassembled WGS sequence"/>
</dbReference>
<dbReference type="GO" id="GO:0046983">
    <property type="term" value="F:protein dimerization activity"/>
    <property type="evidence" value="ECO:0007669"/>
    <property type="project" value="InterPro"/>
</dbReference>
<keyword evidence="3" id="KW-0240">DNA-directed RNA polymerase</keyword>
<dbReference type="InterPro" id="IPR022842">
    <property type="entry name" value="RNAP_Rpo3/Rpb3/RPAC1"/>
</dbReference>
<dbReference type="InterPro" id="IPR050518">
    <property type="entry name" value="Rpo3/RPB3_RNA_Pol_subunit"/>
</dbReference>
<evidence type="ECO:0000313" key="11">
    <source>
        <dbReference type="Proteomes" id="UP000803884"/>
    </source>
</evidence>
<dbReference type="GeneID" id="96003716"/>
<dbReference type="InterPro" id="IPR036603">
    <property type="entry name" value="RBP11-like"/>
</dbReference>
<dbReference type="GO" id="GO:0006366">
    <property type="term" value="P:transcription by RNA polymerase II"/>
    <property type="evidence" value="ECO:0007669"/>
    <property type="project" value="TreeGrafter"/>
</dbReference>
<comment type="similarity">
    <text evidence="6">Belongs to the archaeal Rpo3/eukaryotic RPB3 RNA polymerase subunit family.</text>
</comment>
<evidence type="ECO:0000256" key="3">
    <source>
        <dbReference type="ARBA" id="ARBA00022478"/>
    </source>
</evidence>
<comment type="subcellular location">
    <subcellularLocation>
        <location evidence="1">Nucleus</location>
    </subcellularLocation>
</comment>
<evidence type="ECO:0000259" key="9">
    <source>
        <dbReference type="SMART" id="SM00662"/>
    </source>
</evidence>
<accession>A0AB34L1A2</accession>
<dbReference type="GO" id="GO:0003677">
    <property type="term" value="F:DNA binding"/>
    <property type="evidence" value="ECO:0007669"/>
    <property type="project" value="InterPro"/>
</dbReference>
<dbReference type="SMART" id="SM00662">
    <property type="entry name" value="RPOLD"/>
    <property type="match status" value="1"/>
</dbReference>
<feature type="compositionally biased region" description="Low complexity" evidence="8">
    <location>
        <begin position="294"/>
        <end position="305"/>
    </location>
</feature>
<keyword evidence="4" id="KW-0804">Transcription</keyword>
<dbReference type="InterPro" id="IPR001514">
    <property type="entry name" value="DNA-dir_RNA_pol_30-40kDasu_CS"/>
</dbReference>
<dbReference type="GO" id="GO:0003899">
    <property type="term" value="F:DNA-directed RNA polymerase activity"/>
    <property type="evidence" value="ECO:0007669"/>
    <property type="project" value="InterPro"/>
</dbReference>
<name>A0AB34L1A2_9PEZI</name>
<dbReference type="CDD" id="cd07031">
    <property type="entry name" value="RNAP_II_RPB3"/>
    <property type="match status" value="1"/>
</dbReference>
<evidence type="ECO:0000256" key="4">
    <source>
        <dbReference type="ARBA" id="ARBA00023163"/>
    </source>
</evidence>
<evidence type="ECO:0000256" key="1">
    <source>
        <dbReference type="ARBA" id="ARBA00004123"/>
    </source>
</evidence>
<dbReference type="SUPFAM" id="SSF55257">
    <property type="entry name" value="RBP11-like subunits of RNA polymerase"/>
    <property type="match status" value="1"/>
</dbReference>
<dbReference type="Pfam" id="PF01000">
    <property type="entry name" value="RNA_pol_A_bac"/>
    <property type="match status" value="1"/>
</dbReference>
<dbReference type="AlphaFoldDB" id="A0AB34L1A2"/>
<reference evidence="10 11" key="1">
    <citation type="journal article" date="2020" name="Microbiol. Resour. Announc.">
        <title>Draft Genome Sequence of a Cladosporium Species Isolated from the Mesophotic Ascidian Didemnum maculosum.</title>
        <authorList>
            <person name="Gioti A."/>
            <person name="Siaperas R."/>
            <person name="Nikolaivits E."/>
            <person name="Le Goff G."/>
            <person name="Ouazzani J."/>
            <person name="Kotoulas G."/>
            <person name="Topakas E."/>
        </authorList>
    </citation>
    <scope>NUCLEOTIDE SEQUENCE [LARGE SCALE GENOMIC DNA]</scope>
    <source>
        <strain evidence="10 11">TM138-S3</strain>
    </source>
</reference>
<comment type="caution">
    <text evidence="10">The sequence shown here is derived from an EMBL/GenBank/DDBJ whole genome shotgun (WGS) entry which is preliminary data.</text>
</comment>
<sequence length="382" mass="40906">MNGYDYDPYGEHIDTSDSGPQVTIRTMNHETIDFALRNTTLPFANSVRRVMLAEIPTIAIDLVEIESNTSVLADEFLAHRLGLLPLSAKNIDDLLYSRDCDNCDKYCEQCSVVLSLNAANRSSDDHLQVYAKDLFIESQTGAPRYAAHDDSALPDLGSPICLDDDRNGPLICKLRKGQELRLRCVAKKGIAKEHSKWAPTAAIGFEYDPWNKLRHTQLWYEVDAKAEWPEPAKNGPMEEPPQEGEPFDYDAEPRAFYFNLETTGAMPPDTVLHHGIRALQQKLAGVIQELSDPGAGEANGFDADGANGGGGQSPDMLGAGGAGGFSAYGGQSAYGNRSAYGGGGPVQGMDAGYATPGFGGASAYGGAGGMTPGAMPYGGPRY</sequence>
<evidence type="ECO:0000313" key="10">
    <source>
        <dbReference type="EMBL" id="KAL1589189.1"/>
    </source>
</evidence>
<protein>
    <recommendedName>
        <fullName evidence="7">DNA-directed RNA polymerase II subunit RPB3</fullName>
    </recommendedName>
</protein>
<dbReference type="PANTHER" id="PTHR11800">
    <property type="entry name" value="DNA-DIRECTED RNA POLYMERASE"/>
    <property type="match status" value="1"/>
</dbReference>
<evidence type="ECO:0000256" key="5">
    <source>
        <dbReference type="ARBA" id="ARBA00023242"/>
    </source>
</evidence>
<dbReference type="Gene3D" id="3.30.1360.10">
    <property type="entry name" value="RNA polymerase, RBP11-like subunit"/>
    <property type="match status" value="1"/>
</dbReference>
<dbReference type="InterPro" id="IPR011263">
    <property type="entry name" value="DNA-dir_RNA_pol_RpoA/D/Rpb3"/>
</dbReference>
<dbReference type="Pfam" id="PF01193">
    <property type="entry name" value="RNA_pol_L"/>
    <property type="match status" value="1"/>
</dbReference>
<dbReference type="Gene3D" id="2.170.120.12">
    <property type="entry name" value="DNA-directed RNA polymerase, insert domain"/>
    <property type="match status" value="1"/>
</dbReference>
<proteinExistence type="inferred from homology"/>
<dbReference type="EMBL" id="JAAQHG020000005">
    <property type="protein sequence ID" value="KAL1589189.1"/>
    <property type="molecule type" value="Genomic_DNA"/>
</dbReference>